<feature type="transmembrane region" description="Helical" evidence="1">
    <location>
        <begin position="64"/>
        <end position="83"/>
    </location>
</feature>
<organism evidence="2 3">
    <name type="scientific">Bacillus carboniphilus</name>
    <dbReference type="NCBI Taxonomy" id="86663"/>
    <lineage>
        <taxon>Bacteria</taxon>
        <taxon>Bacillati</taxon>
        <taxon>Bacillota</taxon>
        <taxon>Bacilli</taxon>
        <taxon>Bacillales</taxon>
        <taxon>Bacillaceae</taxon>
        <taxon>Bacillus</taxon>
    </lineage>
</organism>
<proteinExistence type="predicted"/>
<evidence type="ECO:0000313" key="3">
    <source>
        <dbReference type="Proteomes" id="UP001500782"/>
    </source>
</evidence>
<keyword evidence="3" id="KW-1185">Reference proteome</keyword>
<feature type="transmembrane region" description="Helical" evidence="1">
    <location>
        <begin position="6"/>
        <end position="28"/>
    </location>
</feature>
<dbReference type="Proteomes" id="UP001500782">
    <property type="component" value="Unassembled WGS sequence"/>
</dbReference>
<keyword evidence="1" id="KW-1133">Transmembrane helix</keyword>
<feature type="transmembrane region" description="Helical" evidence="1">
    <location>
        <begin position="225"/>
        <end position="243"/>
    </location>
</feature>
<evidence type="ECO:0000256" key="1">
    <source>
        <dbReference type="SAM" id="Phobius"/>
    </source>
</evidence>
<keyword evidence="1" id="KW-0472">Membrane</keyword>
<feature type="transmembrane region" description="Helical" evidence="1">
    <location>
        <begin position="166"/>
        <end position="185"/>
    </location>
</feature>
<accession>A0ABN0W9R9</accession>
<gene>
    <name evidence="2" type="ORF">GCM10008967_20800</name>
</gene>
<keyword evidence="1" id="KW-0812">Transmembrane</keyword>
<feature type="transmembrane region" description="Helical" evidence="1">
    <location>
        <begin position="191"/>
        <end position="213"/>
    </location>
</feature>
<sequence>MVLYTFLAGITYLLEYVILVFFNSYVYYPEILKNQYLDSILGSISSNAIAVPMTGTYIGAFRLGWKWVLICTGIIIAIEEWFLHIDIYSHNWWKTYLTAIGLIIFFNIAKRWYSLLLNNNFAWTRYISLYFTCVLIQASLVFFIYTFWGPYHYEVEWFSHNTRDHIAFATAYIFVLSFVLTYLAYHQMKWIWRIVTILLTIPINGILLKIGILHMSKDWSLWHFFFLRVLILAILVGFNNYVFGNSKRNY</sequence>
<feature type="transmembrane region" description="Helical" evidence="1">
    <location>
        <begin position="125"/>
        <end position="145"/>
    </location>
</feature>
<evidence type="ECO:0000313" key="2">
    <source>
        <dbReference type="EMBL" id="GAA0330135.1"/>
    </source>
</evidence>
<comment type="caution">
    <text evidence="2">The sequence shown here is derived from an EMBL/GenBank/DDBJ whole genome shotgun (WGS) entry which is preliminary data.</text>
</comment>
<name>A0ABN0W9R9_9BACI</name>
<feature type="transmembrane region" description="Helical" evidence="1">
    <location>
        <begin position="95"/>
        <end position="113"/>
    </location>
</feature>
<protein>
    <submittedName>
        <fullName evidence="2">Uncharacterized protein</fullName>
    </submittedName>
</protein>
<dbReference type="EMBL" id="BAAADJ010000021">
    <property type="protein sequence ID" value="GAA0330135.1"/>
    <property type="molecule type" value="Genomic_DNA"/>
</dbReference>
<reference evidence="2 3" key="1">
    <citation type="journal article" date="2019" name="Int. J. Syst. Evol. Microbiol.">
        <title>The Global Catalogue of Microorganisms (GCM) 10K type strain sequencing project: providing services to taxonomists for standard genome sequencing and annotation.</title>
        <authorList>
            <consortium name="The Broad Institute Genomics Platform"/>
            <consortium name="The Broad Institute Genome Sequencing Center for Infectious Disease"/>
            <person name="Wu L."/>
            <person name="Ma J."/>
        </authorList>
    </citation>
    <scope>NUCLEOTIDE SEQUENCE [LARGE SCALE GENOMIC DNA]</scope>
    <source>
        <strain evidence="2 3">JCM 9731</strain>
    </source>
</reference>